<dbReference type="PANTHER" id="PTHR43194">
    <property type="entry name" value="HYDROLASE ALPHA/BETA FOLD FAMILY"/>
    <property type="match status" value="1"/>
</dbReference>
<dbReference type="Gene3D" id="3.40.50.1820">
    <property type="entry name" value="alpha/beta hydrolase"/>
    <property type="match status" value="1"/>
</dbReference>
<evidence type="ECO:0000259" key="1">
    <source>
        <dbReference type="Pfam" id="PF00561"/>
    </source>
</evidence>
<dbReference type="SUPFAM" id="SSF53474">
    <property type="entry name" value="alpha/beta-Hydrolases"/>
    <property type="match status" value="1"/>
</dbReference>
<dbReference type="PANTHER" id="PTHR43194:SF2">
    <property type="entry name" value="PEROXISOMAL MEMBRANE PROTEIN LPX1"/>
    <property type="match status" value="1"/>
</dbReference>
<reference evidence="2" key="1">
    <citation type="submission" date="2015-01" db="EMBL/GenBank/DDBJ databases">
        <authorList>
            <person name="Durling Mikael"/>
        </authorList>
    </citation>
    <scope>NUCLEOTIDE SEQUENCE</scope>
</reference>
<dbReference type="PRINTS" id="PR00111">
    <property type="entry name" value="ABHYDROLASE"/>
</dbReference>
<dbReference type="EMBL" id="CDPU01000021">
    <property type="protein sequence ID" value="CEO51052.1"/>
    <property type="molecule type" value="Genomic_DNA"/>
</dbReference>
<name>A0A0B7K665_BIOOC</name>
<protein>
    <recommendedName>
        <fullName evidence="1">AB hydrolase-1 domain-containing protein</fullName>
    </recommendedName>
</protein>
<organism evidence="2">
    <name type="scientific">Bionectria ochroleuca</name>
    <name type="common">Gliocladium roseum</name>
    <dbReference type="NCBI Taxonomy" id="29856"/>
    <lineage>
        <taxon>Eukaryota</taxon>
        <taxon>Fungi</taxon>
        <taxon>Dikarya</taxon>
        <taxon>Ascomycota</taxon>
        <taxon>Pezizomycotina</taxon>
        <taxon>Sordariomycetes</taxon>
        <taxon>Hypocreomycetidae</taxon>
        <taxon>Hypocreales</taxon>
        <taxon>Bionectriaceae</taxon>
        <taxon>Clonostachys</taxon>
    </lineage>
</organism>
<evidence type="ECO:0000313" key="2">
    <source>
        <dbReference type="EMBL" id="CEO51052.1"/>
    </source>
</evidence>
<dbReference type="InterPro" id="IPR029058">
    <property type="entry name" value="AB_hydrolase_fold"/>
</dbReference>
<dbReference type="AlphaFoldDB" id="A0A0B7K665"/>
<gene>
    <name evidence="2" type="ORF">BN869_000007110_1</name>
</gene>
<dbReference type="InterPro" id="IPR050228">
    <property type="entry name" value="Carboxylesterase_BioH"/>
</dbReference>
<feature type="domain" description="AB hydrolase-1" evidence="1">
    <location>
        <begin position="25"/>
        <end position="271"/>
    </location>
</feature>
<sequence>MVSKISLPDSRTLSYVLDETPKDGPIVLLSNSLCAPFGAWDHFVKILNSNGFRTLRYDQVGHGQSSSPPELNTTFDSMAADVYSLLQALNISNLHGWVGVSMGAAKGVCFVSKYPKIVRKLVICDTISASPVNLGGADVFGPRVAAAREIGHLEDTIQSTLDRWFGKAWLEGNPQEADRVRNVMRGTTLDGFEACCHALRSSSFNLRPILKDVGSSVEDALCVVGEKDANLPQTMDEMRKDIEAGFRASGKDNIIRLEVIKNAGHVCFIDGLEQFSETVVPWLNKN</sequence>
<accession>A0A0B7K665</accession>
<proteinExistence type="predicted"/>
<dbReference type="InterPro" id="IPR000073">
    <property type="entry name" value="AB_hydrolase_1"/>
</dbReference>
<dbReference type="Pfam" id="PF00561">
    <property type="entry name" value="Abhydrolase_1"/>
    <property type="match status" value="1"/>
</dbReference>